<dbReference type="SUPFAM" id="SSF53335">
    <property type="entry name" value="S-adenosyl-L-methionine-dependent methyltransferases"/>
    <property type="match status" value="1"/>
</dbReference>
<dbReference type="Gene3D" id="3.40.50.150">
    <property type="entry name" value="Vaccinia Virus protein VP39"/>
    <property type="match status" value="1"/>
</dbReference>
<evidence type="ECO:0000313" key="2">
    <source>
        <dbReference type="Proteomes" id="UP000838763"/>
    </source>
</evidence>
<organism evidence="1 2">
    <name type="scientific">Parascedosporium putredinis</name>
    <dbReference type="NCBI Taxonomy" id="1442378"/>
    <lineage>
        <taxon>Eukaryota</taxon>
        <taxon>Fungi</taxon>
        <taxon>Dikarya</taxon>
        <taxon>Ascomycota</taxon>
        <taxon>Pezizomycotina</taxon>
        <taxon>Sordariomycetes</taxon>
        <taxon>Hypocreomycetidae</taxon>
        <taxon>Microascales</taxon>
        <taxon>Microascaceae</taxon>
        <taxon>Parascedosporium</taxon>
    </lineage>
</organism>
<dbReference type="Proteomes" id="UP000838763">
    <property type="component" value="Unassembled WGS sequence"/>
</dbReference>
<gene>
    <name evidence="1" type="ORF">PPNO1_LOCUS7559</name>
</gene>
<comment type="caution">
    <text evidence="1">The sequence shown here is derived from an EMBL/GenBank/DDBJ whole genome shotgun (WGS) entry which is preliminary data.</text>
</comment>
<reference evidence="1" key="1">
    <citation type="submission" date="2022-11" db="EMBL/GenBank/DDBJ databases">
        <authorList>
            <person name="Scott C."/>
            <person name="Bruce N."/>
        </authorList>
    </citation>
    <scope>NUCLEOTIDE SEQUENCE</scope>
</reference>
<name>A0A9P1MEN6_9PEZI</name>
<evidence type="ECO:0000313" key="1">
    <source>
        <dbReference type="EMBL" id="CAI4217963.1"/>
    </source>
</evidence>
<dbReference type="OrthoDB" id="10061782at2759"/>
<accession>A0A9P1MEN6</accession>
<sequence length="258" mass="27836">MPSEKPAKAPAKAPTLLGPGGDLYYKLYSVSMLNVYDAMILGLSIDPAARGFHASQTRDSKAPQRVALLDLNPTALRKTKRRVEVQGASRGLAPVLTVRADAIVPVPVNAPALTAKFDSVSAFLLLHCIPAPTPVKAAGLVANARRLLNPDGVFVGCTVLGRITRTTSTPADIIDWLPRRKHGKTVVDFGPAREAQMAFREGLLGRFLISAYGLVGIFANAEDGPDEIVDALEREFEVVDTWIIGRMMLFRGRKPKAD</sequence>
<dbReference type="EMBL" id="CALLCH030000017">
    <property type="protein sequence ID" value="CAI4217963.1"/>
    <property type="molecule type" value="Genomic_DNA"/>
</dbReference>
<evidence type="ECO:0008006" key="3">
    <source>
        <dbReference type="Google" id="ProtNLM"/>
    </source>
</evidence>
<dbReference type="InterPro" id="IPR029063">
    <property type="entry name" value="SAM-dependent_MTases_sf"/>
</dbReference>
<proteinExistence type="predicted"/>
<protein>
    <recommendedName>
        <fullName evidence="3">Methyltransferase type 11 domain-containing protein</fullName>
    </recommendedName>
</protein>
<dbReference type="AlphaFoldDB" id="A0A9P1MEN6"/>
<keyword evidence="2" id="KW-1185">Reference proteome</keyword>